<organism evidence="1 2">
    <name type="scientific">Halocaridina rubra</name>
    <name type="common">Hawaiian red shrimp</name>
    <dbReference type="NCBI Taxonomy" id="373956"/>
    <lineage>
        <taxon>Eukaryota</taxon>
        <taxon>Metazoa</taxon>
        <taxon>Ecdysozoa</taxon>
        <taxon>Arthropoda</taxon>
        <taxon>Crustacea</taxon>
        <taxon>Multicrustacea</taxon>
        <taxon>Malacostraca</taxon>
        <taxon>Eumalacostraca</taxon>
        <taxon>Eucarida</taxon>
        <taxon>Decapoda</taxon>
        <taxon>Pleocyemata</taxon>
        <taxon>Caridea</taxon>
        <taxon>Atyoidea</taxon>
        <taxon>Atyidae</taxon>
        <taxon>Halocaridina</taxon>
    </lineage>
</organism>
<dbReference type="EMBL" id="JAXCGZ010021118">
    <property type="protein sequence ID" value="KAK7058739.1"/>
    <property type="molecule type" value="Genomic_DNA"/>
</dbReference>
<keyword evidence="2" id="KW-1185">Reference proteome</keyword>
<evidence type="ECO:0000313" key="2">
    <source>
        <dbReference type="Proteomes" id="UP001381693"/>
    </source>
</evidence>
<proteinExistence type="predicted"/>
<name>A0AAN8WG78_HALRR</name>
<accession>A0AAN8WG78</accession>
<evidence type="ECO:0000313" key="1">
    <source>
        <dbReference type="EMBL" id="KAK7058739.1"/>
    </source>
</evidence>
<protein>
    <submittedName>
        <fullName evidence="1">Uncharacterized protein</fullName>
    </submittedName>
</protein>
<reference evidence="1 2" key="1">
    <citation type="submission" date="2023-11" db="EMBL/GenBank/DDBJ databases">
        <title>Halocaridina rubra genome assembly.</title>
        <authorList>
            <person name="Smith C."/>
        </authorList>
    </citation>
    <scope>NUCLEOTIDE SEQUENCE [LARGE SCALE GENOMIC DNA]</scope>
    <source>
        <strain evidence="1">EP-1</strain>
        <tissue evidence="1">Whole</tissue>
    </source>
</reference>
<comment type="caution">
    <text evidence="1">The sequence shown here is derived from an EMBL/GenBank/DDBJ whole genome shotgun (WGS) entry which is preliminary data.</text>
</comment>
<dbReference type="AlphaFoldDB" id="A0AAN8WG78"/>
<sequence length="158" mass="17832">MFAWLDDGITTSEDIPSLLGDYEFEFYMENTTTEVSMLEIVHELQEAIQESSDRCLLSFATFRWGSLGILLLASSRCPCAYSLTYNVPSYDYFPIFECTKVKSMICRGQVAAEDGMGHDGPVALAKVTASYLYSIIQYCYHGAASYRGSPVDRYDKYH</sequence>
<gene>
    <name evidence="1" type="ORF">SK128_009496</name>
</gene>
<dbReference type="Proteomes" id="UP001381693">
    <property type="component" value="Unassembled WGS sequence"/>
</dbReference>